<gene>
    <name evidence="2" type="ORF">HAX54_052606</name>
</gene>
<feature type="compositionally biased region" description="Polar residues" evidence="1">
    <location>
        <begin position="146"/>
        <end position="164"/>
    </location>
</feature>
<evidence type="ECO:0000313" key="3">
    <source>
        <dbReference type="Proteomes" id="UP000823775"/>
    </source>
</evidence>
<evidence type="ECO:0000256" key="1">
    <source>
        <dbReference type="SAM" id="MobiDB-lite"/>
    </source>
</evidence>
<dbReference type="EMBL" id="JACEIK010000959">
    <property type="protein sequence ID" value="MCD7464378.1"/>
    <property type="molecule type" value="Genomic_DNA"/>
</dbReference>
<proteinExistence type="predicted"/>
<reference evidence="2 3" key="1">
    <citation type="journal article" date="2021" name="BMC Genomics">
        <title>Datura genome reveals duplications of psychoactive alkaloid biosynthetic genes and high mutation rate following tissue culture.</title>
        <authorList>
            <person name="Rajewski A."/>
            <person name="Carter-House D."/>
            <person name="Stajich J."/>
            <person name="Litt A."/>
        </authorList>
    </citation>
    <scope>NUCLEOTIDE SEQUENCE [LARGE SCALE GENOMIC DNA]</scope>
    <source>
        <strain evidence="2">AR-01</strain>
    </source>
</reference>
<feature type="region of interest" description="Disordered" evidence="1">
    <location>
        <begin position="113"/>
        <end position="164"/>
    </location>
</feature>
<keyword evidence="3" id="KW-1185">Reference proteome</keyword>
<comment type="caution">
    <text evidence="2">The sequence shown here is derived from an EMBL/GenBank/DDBJ whole genome shotgun (WGS) entry which is preliminary data.</text>
</comment>
<dbReference type="Proteomes" id="UP000823775">
    <property type="component" value="Unassembled WGS sequence"/>
</dbReference>
<feature type="compositionally biased region" description="Polar residues" evidence="1">
    <location>
        <begin position="118"/>
        <end position="136"/>
    </location>
</feature>
<evidence type="ECO:0000313" key="2">
    <source>
        <dbReference type="EMBL" id="MCD7464378.1"/>
    </source>
</evidence>
<protein>
    <submittedName>
        <fullName evidence="2">Uncharacterized protein</fullName>
    </submittedName>
</protein>
<name>A0ABS8SZS3_DATST</name>
<organism evidence="2 3">
    <name type="scientific">Datura stramonium</name>
    <name type="common">Jimsonweed</name>
    <name type="synonym">Common thornapple</name>
    <dbReference type="NCBI Taxonomy" id="4076"/>
    <lineage>
        <taxon>Eukaryota</taxon>
        <taxon>Viridiplantae</taxon>
        <taxon>Streptophyta</taxon>
        <taxon>Embryophyta</taxon>
        <taxon>Tracheophyta</taxon>
        <taxon>Spermatophyta</taxon>
        <taxon>Magnoliopsida</taxon>
        <taxon>eudicotyledons</taxon>
        <taxon>Gunneridae</taxon>
        <taxon>Pentapetalae</taxon>
        <taxon>asterids</taxon>
        <taxon>lamiids</taxon>
        <taxon>Solanales</taxon>
        <taxon>Solanaceae</taxon>
        <taxon>Solanoideae</taxon>
        <taxon>Datureae</taxon>
        <taxon>Datura</taxon>
    </lineage>
</organism>
<accession>A0ABS8SZS3</accession>
<sequence length="164" mass="18484">MYAQEDGPSKFDWIFALMDQSDADESEEVSFCDRHKDLKTLSKKELRALVDVLIDAYYGIVDEKAVLTTELDQSKKARRFLGMENTRFNEEIKELIKDKVVVEYNLIKYMEGEHSEESSLSQVPGEGQDSQETSCIRANEHGGSDSKLNGQQSDVHTPSPSNGS</sequence>